<dbReference type="Proteomes" id="UP000184447">
    <property type="component" value="Unassembled WGS sequence"/>
</dbReference>
<dbReference type="InterPro" id="IPR051158">
    <property type="entry name" value="Metallophosphoesterase_sf"/>
</dbReference>
<dbReference type="InterPro" id="IPR029052">
    <property type="entry name" value="Metallo-depent_PP-like"/>
</dbReference>
<evidence type="ECO:0000256" key="1">
    <source>
        <dbReference type="ARBA" id="ARBA00022723"/>
    </source>
</evidence>
<accession>A0A1M5X4T8</accession>
<dbReference type="GO" id="GO:0008758">
    <property type="term" value="F:UDP-2,3-diacylglucosamine hydrolase activity"/>
    <property type="evidence" value="ECO:0007669"/>
    <property type="project" value="TreeGrafter"/>
</dbReference>
<dbReference type="AlphaFoldDB" id="A0A1M5X4T8"/>
<organism evidence="4 5">
    <name type="scientific">Clostridium grantii DSM 8605</name>
    <dbReference type="NCBI Taxonomy" id="1121316"/>
    <lineage>
        <taxon>Bacteria</taxon>
        <taxon>Bacillati</taxon>
        <taxon>Bacillota</taxon>
        <taxon>Clostridia</taxon>
        <taxon>Eubacteriales</taxon>
        <taxon>Clostridiaceae</taxon>
        <taxon>Clostridium</taxon>
    </lineage>
</organism>
<dbReference type="GO" id="GO:0009245">
    <property type="term" value="P:lipid A biosynthetic process"/>
    <property type="evidence" value="ECO:0007669"/>
    <property type="project" value="TreeGrafter"/>
</dbReference>
<feature type="domain" description="Calcineurin-like phosphoesterase" evidence="3">
    <location>
        <begin position="26"/>
        <end position="132"/>
    </location>
</feature>
<dbReference type="GO" id="GO:0046872">
    <property type="term" value="F:metal ion binding"/>
    <property type="evidence" value="ECO:0007669"/>
    <property type="project" value="UniProtKB-KW"/>
</dbReference>
<keyword evidence="5" id="KW-1185">Reference proteome</keyword>
<gene>
    <name evidence="4" type="ORF">SAMN02745207_03358</name>
</gene>
<dbReference type="SUPFAM" id="SSF56300">
    <property type="entry name" value="Metallo-dependent phosphatases"/>
    <property type="match status" value="1"/>
</dbReference>
<dbReference type="Gene3D" id="3.60.21.10">
    <property type="match status" value="1"/>
</dbReference>
<dbReference type="RefSeq" id="WP_084133633.1">
    <property type="nucleotide sequence ID" value="NZ_FQXM01000023.1"/>
</dbReference>
<keyword evidence="2" id="KW-0378">Hydrolase</keyword>
<evidence type="ECO:0000313" key="5">
    <source>
        <dbReference type="Proteomes" id="UP000184447"/>
    </source>
</evidence>
<evidence type="ECO:0000259" key="3">
    <source>
        <dbReference type="Pfam" id="PF00149"/>
    </source>
</evidence>
<dbReference type="GO" id="GO:0016020">
    <property type="term" value="C:membrane"/>
    <property type="evidence" value="ECO:0007669"/>
    <property type="project" value="GOC"/>
</dbReference>
<dbReference type="EMBL" id="FQXM01000023">
    <property type="protein sequence ID" value="SHH94826.1"/>
    <property type="molecule type" value="Genomic_DNA"/>
</dbReference>
<reference evidence="4 5" key="1">
    <citation type="submission" date="2016-11" db="EMBL/GenBank/DDBJ databases">
        <authorList>
            <person name="Jaros S."/>
            <person name="Januszkiewicz K."/>
            <person name="Wedrychowicz H."/>
        </authorList>
    </citation>
    <scope>NUCLEOTIDE SEQUENCE [LARGE SCALE GENOMIC DNA]</scope>
    <source>
        <strain evidence="4 5">DSM 8605</strain>
    </source>
</reference>
<name>A0A1M5X4T8_9CLOT</name>
<sequence length="177" mass="20624">MKDSNKIQNTAYSIELSKLPYSFHGFKILQLSDLHSRIFNASNEILINLINESNPDIIVITGDMINSQKDDGSVFINIIKKLNHKYPVYFVLGNHEHQVKELNGEVYSKYISELIRLKTIILDNFKISIKKGNDKINLWGLTLNPSFYWKTTYKKNSNEIFPDYYINKKLGLCEKKM</sequence>
<keyword evidence="1" id="KW-0479">Metal-binding</keyword>
<evidence type="ECO:0000256" key="2">
    <source>
        <dbReference type="ARBA" id="ARBA00022801"/>
    </source>
</evidence>
<dbReference type="STRING" id="1121316.SAMN02745207_03358"/>
<proteinExistence type="predicted"/>
<dbReference type="OrthoDB" id="9780884at2"/>
<protein>
    <submittedName>
        <fullName evidence="4">Calcineurin-like phosphoesterase</fullName>
    </submittedName>
</protein>
<dbReference type="PANTHER" id="PTHR31302">
    <property type="entry name" value="TRANSMEMBRANE PROTEIN WITH METALLOPHOSPHOESTERASE DOMAIN-RELATED"/>
    <property type="match status" value="1"/>
</dbReference>
<dbReference type="Pfam" id="PF00149">
    <property type="entry name" value="Metallophos"/>
    <property type="match status" value="1"/>
</dbReference>
<evidence type="ECO:0000313" key="4">
    <source>
        <dbReference type="EMBL" id="SHH94826.1"/>
    </source>
</evidence>
<dbReference type="PANTHER" id="PTHR31302:SF31">
    <property type="entry name" value="PHOSPHODIESTERASE YAEI"/>
    <property type="match status" value="1"/>
</dbReference>
<dbReference type="InterPro" id="IPR004843">
    <property type="entry name" value="Calcineurin-like_PHP"/>
</dbReference>